<evidence type="ECO:0000313" key="3">
    <source>
        <dbReference type="Proteomes" id="UP000069443"/>
    </source>
</evidence>
<dbReference type="RefSeq" id="WP_062655737.1">
    <property type="nucleotide sequence ID" value="NZ_BCSY01000035.1"/>
</dbReference>
<dbReference type="STRING" id="228230.RMCC_1399"/>
<reference evidence="3" key="2">
    <citation type="submission" date="2016-02" db="EMBL/GenBank/DDBJ databases">
        <title>Draft genome sequence of five rapidly growing Mycobacterium species.</title>
        <authorList>
            <person name="Katahira K."/>
            <person name="Gotou Y."/>
            <person name="Iida K."/>
            <person name="Ogura Y."/>
            <person name="Hayashi T."/>
        </authorList>
    </citation>
    <scope>NUCLEOTIDE SEQUENCE [LARGE SCALE GENOMIC DNA]</scope>
    <source>
        <strain evidence="3">JCM15298</strain>
    </source>
</reference>
<dbReference type="AlphaFoldDB" id="A0A100WAA6"/>
<comment type="caution">
    <text evidence="2">The sequence shown here is derived from an EMBL/GenBank/DDBJ whole genome shotgun (WGS) entry which is preliminary data.</text>
</comment>
<sequence length="142" mass="15899">MATGTTTTRQPRNGSAPSEDVEETDAAEPTDTAAGGDDEQEPSPYAHLIKRTTTKHIITFRGRKFAIPRARAQWPTRAMQIFQRGTMERFPDAVELMLGPTQWDSFNEVAPLVGDFWEFFPILAEALGFQRVDADKIDDAKK</sequence>
<accession>A0A100WAA6</accession>
<feature type="compositionally biased region" description="Acidic residues" evidence="1">
    <location>
        <begin position="19"/>
        <end position="28"/>
    </location>
</feature>
<keyword evidence="3" id="KW-1185">Reference proteome</keyword>
<feature type="compositionally biased region" description="Polar residues" evidence="1">
    <location>
        <begin position="1"/>
        <end position="16"/>
    </location>
</feature>
<dbReference type="Proteomes" id="UP000069443">
    <property type="component" value="Unassembled WGS sequence"/>
</dbReference>
<dbReference type="EMBL" id="BCSY01000035">
    <property type="protein sequence ID" value="GAS94433.1"/>
    <property type="molecule type" value="Genomic_DNA"/>
</dbReference>
<proteinExistence type="predicted"/>
<reference evidence="3" key="1">
    <citation type="journal article" date="2016" name="Genome Announc.">
        <title>Draft Genome Sequences of Five Rapidly Growing Mycobacterium Species, M. thermoresistibile, M. fortuitum subsp. acetamidolyticum, M. canariasense, M. brisbanense, and M. novocastrense.</title>
        <authorList>
            <person name="Katahira K."/>
            <person name="Ogura Y."/>
            <person name="Gotoh Y."/>
            <person name="Hayashi T."/>
        </authorList>
    </citation>
    <scope>NUCLEOTIDE SEQUENCE [LARGE SCALE GENOMIC DNA]</scope>
    <source>
        <strain evidence="3">JCM15298</strain>
    </source>
</reference>
<feature type="region of interest" description="Disordered" evidence="1">
    <location>
        <begin position="1"/>
        <end position="48"/>
    </location>
</feature>
<dbReference type="OrthoDB" id="4558147at2"/>
<evidence type="ECO:0000256" key="1">
    <source>
        <dbReference type="SAM" id="MobiDB-lite"/>
    </source>
</evidence>
<protein>
    <recommendedName>
        <fullName evidence="4">Tail assembly chaperone</fullName>
    </recommendedName>
</protein>
<evidence type="ECO:0008006" key="4">
    <source>
        <dbReference type="Google" id="ProtNLM"/>
    </source>
</evidence>
<gene>
    <name evidence="2" type="ORF">RMCC_1399</name>
</gene>
<name>A0A100WAA6_MYCCR</name>
<evidence type="ECO:0000313" key="2">
    <source>
        <dbReference type="EMBL" id="GAS94433.1"/>
    </source>
</evidence>
<organism evidence="2 3">
    <name type="scientific">Mycolicibacterium canariasense</name>
    <name type="common">Mycobacterium canariasense</name>
    <dbReference type="NCBI Taxonomy" id="228230"/>
    <lineage>
        <taxon>Bacteria</taxon>
        <taxon>Bacillati</taxon>
        <taxon>Actinomycetota</taxon>
        <taxon>Actinomycetes</taxon>
        <taxon>Mycobacteriales</taxon>
        <taxon>Mycobacteriaceae</taxon>
        <taxon>Mycolicibacterium</taxon>
    </lineage>
</organism>